<protein>
    <submittedName>
        <fullName evidence="2">TRAP-type C4-dicarboxylate transport system, periplasmic component</fullName>
    </submittedName>
</protein>
<dbReference type="GO" id="GO:0030246">
    <property type="term" value="F:carbohydrate binding"/>
    <property type="evidence" value="ECO:0007669"/>
    <property type="project" value="TreeGrafter"/>
</dbReference>
<dbReference type="InterPro" id="IPR038404">
    <property type="entry name" value="TRAP_DctP_sf"/>
</dbReference>
<dbReference type="NCBIfam" id="NF037995">
    <property type="entry name" value="TRAP_S1"/>
    <property type="match status" value="1"/>
</dbReference>
<dbReference type="EMBL" id="CADCTL010000066">
    <property type="protein sequence ID" value="CAA9225624.1"/>
    <property type="molecule type" value="Genomic_DNA"/>
</dbReference>
<evidence type="ECO:0000256" key="1">
    <source>
        <dbReference type="ARBA" id="ARBA00022729"/>
    </source>
</evidence>
<evidence type="ECO:0000313" key="2">
    <source>
        <dbReference type="EMBL" id="CAA9225624.1"/>
    </source>
</evidence>
<organism evidence="2">
    <name type="scientific">uncultured Acetobacteraceae bacterium</name>
    <dbReference type="NCBI Taxonomy" id="169975"/>
    <lineage>
        <taxon>Bacteria</taxon>
        <taxon>Pseudomonadati</taxon>
        <taxon>Pseudomonadota</taxon>
        <taxon>Alphaproteobacteria</taxon>
        <taxon>Acetobacterales</taxon>
        <taxon>Acetobacteraceae</taxon>
        <taxon>environmental samples</taxon>
    </lineage>
</organism>
<dbReference type="PANTHER" id="PTHR33376">
    <property type="match status" value="1"/>
</dbReference>
<gene>
    <name evidence="2" type="ORF">AVDCRST_MAG04-848</name>
</gene>
<dbReference type="PIRSF" id="PIRSF006470">
    <property type="entry name" value="DctB"/>
    <property type="match status" value="1"/>
</dbReference>
<dbReference type="GO" id="GO:0055085">
    <property type="term" value="P:transmembrane transport"/>
    <property type="evidence" value="ECO:0007669"/>
    <property type="project" value="InterPro"/>
</dbReference>
<dbReference type="AlphaFoldDB" id="A0A6J4HL37"/>
<dbReference type="Gene3D" id="3.40.190.170">
    <property type="entry name" value="Bacterial extracellular solute-binding protein, family 7"/>
    <property type="match status" value="1"/>
</dbReference>
<dbReference type="InterPro" id="IPR004682">
    <property type="entry name" value="TRAP_DctP"/>
</dbReference>
<proteinExistence type="predicted"/>
<accession>A0A6J4HL37</accession>
<dbReference type="GO" id="GO:0030288">
    <property type="term" value="C:outer membrane-bounded periplasmic space"/>
    <property type="evidence" value="ECO:0007669"/>
    <property type="project" value="InterPro"/>
</dbReference>
<reference evidence="2" key="1">
    <citation type="submission" date="2020-02" db="EMBL/GenBank/DDBJ databases">
        <authorList>
            <person name="Meier V. D."/>
        </authorList>
    </citation>
    <scope>NUCLEOTIDE SEQUENCE</scope>
    <source>
        <strain evidence="2">AVDCRST_MAG04</strain>
    </source>
</reference>
<dbReference type="InterPro" id="IPR018389">
    <property type="entry name" value="DctP_fam"/>
</dbReference>
<name>A0A6J4HL37_9PROT</name>
<sequence>MHTATTRRRAALLAGLGATLAAPRVVRAQGGQYRPEYKMSVVGNRPIPFAEGAFIWAELVTQRSNGRINVKVYPGSQLVGGDQTRELLAMRQGVVDFAVLSTINIAPQVREASLFQLPFLMPDHRALDALINGEVGRDLFGVVERREVVPLAWGENGFREISNSKRPLRTPGDLRGLKVRFAAGTIFKDIYEALGANPVQMSFADLQPALSTGAVDGQENPINLFLAFRMDTLAQKHLTVWNYVNDPLVFALSKQVWLSFSAADQELVRECAEEAGRRQIALTRKGLGVPGTDRASFEELQRRGVEAVALSAEEKRAFAAATKPVYDKWAGTVGADLVRKAEAAVRSVAA</sequence>
<dbReference type="PANTHER" id="PTHR33376:SF2">
    <property type="entry name" value="DICARBOXYLATE-BINDING PERIPLASMIC PROTEIN"/>
    <property type="match status" value="1"/>
</dbReference>
<keyword evidence="1" id="KW-0732">Signal</keyword>
<dbReference type="Pfam" id="PF03480">
    <property type="entry name" value="DctP"/>
    <property type="match status" value="1"/>
</dbReference>